<accession>A0A512JFZ0</accession>
<evidence type="ECO:0000313" key="2">
    <source>
        <dbReference type="Proteomes" id="UP000321750"/>
    </source>
</evidence>
<dbReference type="AlphaFoldDB" id="A0A512JFZ0"/>
<dbReference type="Proteomes" id="UP000321750">
    <property type="component" value="Unassembled WGS sequence"/>
</dbReference>
<protein>
    <submittedName>
        <fullName evidence="1">Uncharacterized protein</fullName>
    </submittedName>
</protein>
<evidence type="ECO:0000313" key="1">
    <source>
        <dbReference type="EMBL" id="GEP08853.1"/>
    </source>
</evidence>
<proteinExistence type="predicted"/>
<reference evidence="1 2" key="1">
    <citation type="submission" date="2019-07" db="EMBL/GenBank/DDBJ databases">
        <title>Whole genome shotgun sequence of Methylobacterium gnaphalii NBRC 107716.</title>
        <authorList>
            <person name="Hosoyama A."/>
            <person name="Uohara A."/>
            <person name="Ohji S."/>
            <person name="Ichikawa N."/>
        </authorList>
    </citation>
    <scope>NUCLEOTIDE SEQUENCE [LARGE SCALE GENOMIC DNA]</scope>
    <source>
        <strain evidence="1 2">NBRC 107716</strain>
    </source>
</reference>
<name>A0A512JFZ0_9HYPH</name>
<organism evidence="1 2">
    <name type="scientific">Methylobacterium gnaphalii</name>
    <dbReference type="NCBI Taxonomy" id="1010610"/>
    <lineage>
        <taxon>Bacteria</taxon>
        <taxon>Pseudomonadati</taxon>
        <taxon>Pseudomonadota</taxon>
        <taxon>Alphaproteobacteria</taxon>
        <taxon>Hyphomicrobiales</taxon>
        <taxon>Methylobacteriaceae</taxon>
        <taxon>Methylobacterium</taxon>
    </lineage>
</organism>
<sequence>MGFDTIDTFPAPADLSRFFLEPEPLPVPPPQISDAERKRIERQARKNAGLPDLRAVDVAIVGALVGALERADVVGRMRAQGSAKGMELDLEVVLRDALRGIRRGKVEGQPVTKAAAIEALQQRLRLR</sequence>
<dbReference type="RefSeq" id="WP_147045162.1">
    <property type="nucleotide sequence ID" value="NZ_BJZV01000002.1"/>
</dbReference>
<gene>
    <name evidence="1" type="ORF">MGN01_06980</name>
</gene>
<dbReference type="EMBL" id="BJZV01000002">
    <property type="protein sequence ID" value="GEP08853.1"/>
    <property type="molecule type" value="Genomic_DNA"/>
</dbReference>
<comment type="caution">
    <text evidence="1">The sequence shown here is derived from an EMBL/GenBank/DDBJ whole genome shotgun (WGS) entry which is preliminary data.</text>
</comment>
<keyword evidence="2" id="KW-1185">Reference proteome</keyword>